<accession>A0ABW8TJG4</accession>
<keyword evidence="2" id="KW-0653">Protein transport</keyword>
<dbReference type="RefSeq" id="WP_406788284.1">
    <property type="nucleotide sequence ID" value="NZ_JBJIAA010000011.1"/>
</dbReference>
<keyword evidence="1" id="KW-0813">Transport</keyword>
<dbReference type="InterPro" id="IPR051472">
    <property type="entry name" value="T3SS_Stator/FliH"/>
</dbReference>
<evidence type="ECO:0000313" key="3">
    <source>
        <dbReference type="EMBL" id="MFL0251633.1"/>
    </source>
</evidence>
<name>A0ABW8TJG4_9CLOT</name>
<organism evidence="3 4">
    <name type="scientific">Clostridium neuense</name>
    <dbReference type="NCBI Taxonomy" id="1728934"/>
    <lineage>
        <taxon>Bacteria</taxon>
        <taxon>Bacillati</taxon>
        <taxon>Bacillota</taxon>
        <taxon>Clostridia</taxon>
        <taxon>Eubacteriales</taxon>
        <taxon>Clostridiaceae</taxon>
        <taxon>Clostridium</taxon>
    </lineage>
</organism>
<dbReference type="PANTHER" id="PTHR34982">
    <property type="entry name" value="YOP PROTEINS TRANSLOCATION PROTEIN L"/>
    <property type="match status" value="1"/>
</dbReference>
<proteinExistence type="predicted"/>
<keyword evidence="4" id="KW-1185">Reference proteome</keyword>
<evidence type="ECO:0000313" key="4">
    <source>
        <dbReference type="Proteomes" id="UP001623592"/>
    </source>
</evidence>
<comment type="caution">
    <text evidence="3">The sequence shown here is derived from an EMBL/GenBank/DDBJ whole genome shotgun (WGS) entry which is preliminary data.</text>
</comment>
<evidence type="ECO:0000256" key="2">
    <source>
        <dbReference type="ARBA" id="ARBA00022927"/>
    </source>
</evidence>
<evidence type="ECO:0000256" key="1">
    <source>
        <dbReference type="ARBA" id="ARBA00022448"/>
    </source>
</evidence>
<protein>
    <submittedName>
        <fullName evidence="3">Flagellar assembly protein FliH</fullName>
    </submittedName>
</protein>
<keyword evidence="3" id="KW-0966">Cell projection</keyword>
<keyword evidence="3" id="KW-0969">Cilium</keyword>
<dbReference type="EMBL" id="JBJIAA010000011">
    <property type="protein sequence ID" value="MFL0251633.1"/>
    <property type="molecule type" value="Genomic_DNA"/>
</dbReference>
<reference evidence="3 4" key="1">
    <citation type="submission" date="2024-11" db="EMBL/GenBank/DDBJ databases">
        <authorList>
            <person name="Heng Y.C."/>
            <person name="Lim A.C.H."/>
            <person name="Lee J.K.Y."/>
            <person name="Kittelmann S."/>
        </authorList>
    </citation>
    <scope>NUCLEOTIDE SEQUENCE [LARGE SCALE GENOMIC DNA]</scope>
    <source>
        <strain evidence="3 4">WILCCON 0114</strain>
    </source>
</reference>
<dbReference type="PANTHER" id="PTHR34982:SF1">
    <property type="entry name" value="FLAGELLAR ASSEMBLY PROTEIN FLIH"/>
    <property type="match status" value="1"/>
</dbReference>
<dbReference type="Proteomes" id="UP001623592">
    <property type="component" value="Unassembled WGS sequence"/>
</dbReference>
<keyword evidence="3" id="KW-0282">Flagellum</keyword>
<gene>
    <name evidence="3" type="ORF">ACJDT4_14515</name>
</gene>
<sequence>MLLSSRVIDNLRVVQQEKHHVIAIEDIKVPKKDDKSEVEKKVEYEQYENIAASIIKQAKLEAESIRKAAIDDSRIIEENAYKEAYEKGINEGRKKGYEDAYNETVVTGKMEIENLKSLAQQNASNIVKSARYECEKYYESKELEIKKLVIEVASKVVKERIKDSDAIDGMVCEAIRLSKNAKTIIIKCNANYVESIKSNVSTWKNELPYNGEIFVIEDNEREDGCAVIEKDNGKIEVNAQNAIDKIKEIILKSE</sequence>